<keyword evidence="9 13" id="KW-0472">Membrane</keyword>
<sequence>MARTGAITSAREELNSTNGDIKNETEVSPPSTSTRKKRSKYRHVAAYHSEARHSSLSREADVLPNFLGFRNLMVLVLVAMNLRLIIENFMKYGVLICIKCHDYRRQDIVLGSILFASVPCHLLVAYIIELSAATAAKHAVGRQKKTEKEKEHDQKVFQSTWPYTAFLHTLNATLCLTVTSFVVYFYIHHPGIGTICELHAIIVWLKNCSYAFTNRDLRLALLNPSADPGLPEIYSSCPYPRNITINNLAYFWLAPTLVYQPVYPRTASIRWSFVAKRLAEFVVLAVFIWLLSAQYAAPVLRNSIDKIAVMDIASILERVMKLSTISLIIWLAGFFALFQALLNALAEVMQFGDREFYTDWWNSSSLGGYWRSWNRPVYLFMKRHVYSPLVGRGWSPLAASGMVFTLSAILHEMLVGIPTHNFIGVAFFGMMFQLPLISLTEPLEKMRGPEGRVIGNCIFWVSFCLVGQPLGALLYFFAWQAKYGSPSQSHHIISPDSLIMVAFIIPSNYGAVIGVALGAIPVLGFVHGSITGSFRKEAKVPYPHSYASMELCKENPKAEQFNCAQRAHTNFLENASQTMLFTLVAGLKYPEWAAGLGALWVFFRVLFLYGYVYSNKPQGKGRMIGAFFWLVQGALWGLSVFGVGKELL</sequence>
<comment type="function">
    <text evidence="11">Sterol O-acyltransferase that catalyzes the formation of stery esters.</text>
</comment>
<dbReference type="PANTHER" id="PTHR10408">
    <property type="entry name" value="STEROL O-ACYLTRANSFERASE"/>
    <property type="match status" value="1"/>
</dbReference>
<dbReference type="PANTHER" id="PTHR10408:SF7">
    <property type="entry name" value="DIACYLGLYCEROL O-ACYLTRANSFERASE 1"/>
    <property type="match status" value="1"/>
</dbReference>
<evidence type="ECO:0000256" key="8">
    <source>
        <dbReference type="ARBA" id="ARBA00022989"/>
    </source>
</evidence>
<dbReference type="Pfam" id="PF01124">
    <property type="entry name" value="MAPEG"/>
    <property type="match status" value="1"/>
</dbReference>
<dbReference type="OrthoDB" id="10039049at2759"/>
<comment type="similarity">
    <text evidence="3">Belongs to the membrane-bound acyltransferase family. Sterol o-acyltransferase subfamily.</text>
</comment>
<evidence type="ECO:0000256" key="10">
    <source>
        <dbReference type="ARBA" id="ARBA00023315"/>
    </source>
</evidence>
<keyword evidence="8 13" id="KW-1133">Transmembrane helix</keyword>
<dbReference type="EC" id="2.3.1.20" evidence="4"/>
<feature type="transmembrane region" description="Helical" evidence="13">
    <location>
        <begin position="422"/>
        <end position="441"/>
    </location>
</feature>
<comment type="caution">
    <text evidence="14">The sequence shown here is derived from an EMBL/GenBank/DDBJ whole genome shotgun (WGS) entry which is preliminary data.</text>
</comment>
<evidence type="ECO:0000256" key="6">
    <source>
        <dbReference type="ARBA" id="ARBA00022692"/>
    </source>
</evidence>
<keyword evidence="7" id="KW-0256">Endoplasmic reticulum</keyword>
<keyword evidence="6 13" id="KW-0812">Transmembrane</keyword>
<dbReference type="Pfam" id="PF03062">
    <property type="entry name" value="MBOAT"/>
    <property type="match status" value="1"/>
</dbReference>
<evidence type="ECO:0000313" key="15">
    <source>
        <dbReference type="Proteomes" id="UP001147752"/>
    </source>
</evidence>
<feature type="transmembrane region" description="Helical" evidence="13">
    <location>
        <begin position="389"/>
        <end position="410"/>
    </location>
</feature>
<dbReference type="Proteomes" id="UP001147752">
    <property type="component" value="Unassembled WGS sequence"/>
</dbReference>
<feature type="transmembrane region" description="Helical" evidence="13">
    <location>
        <begin position="453"/>
        <end position="478"/>
    </location>
</feature>
<dbReference type="GO" id="GO:0004144">
    <property type="term" value="F:diacylglycerol O-acyltransferase activity"/>
    <property type="evidence" value="ECO:0007669"/>
    <property type="project" value="UniProtKB-EC"/>
</dbReference>
<comment type="pathway">
    <text evidence="2">Lipid metabolism.</text>
</comment>
<feature type="transmembrane region" description="Helical" evidence="13">
    <location>
        <begin position="107"/>
        <end position="128"/>
    </location>
</feature>
<dbReference type="Gene3D" id="1.20.120.550">
    <property type="entry name" value="Membrane associated eicosanoid/glutathione metabolism-like domain"/>
    <property type="match status" value="1"/>
</dbReference>
<dbReference type="GO" id="GO:0019432">
    <property type="term" value="P:triglyceride biosynthetic process"/>
    <property type="evidence" value="ECO:0007669"/>
    <property type="project" value="TreeGrafter"/>
</dbReference>
<feature type="transmembrane region" description="Helical" evidence="13">
    <location>
        <begin position="165"/>
        <end position="187"/>
    </location>
</feature>
<dbReference type="FunFam" id="1.20.120.550:FF:000006">
    <property type="entry name" value="Microsomal glutathione S-transferase 3"/>
    <property type="match status" value="1"/>
</dbReference>
<evidence type="ECO:0000256" key="1">
    <source>
        <dbReference type="ARBA" id="ARBA00004477"/>
    </source>
</evidence>
<dbReference type="InterPro" id="IPR004299">
    <property type="entry name" value="MBOAT_fam"/>
</dbReference>
<proteinExistence type="inferred from homology"/>
<accession>A0A9W9RRZ2</accession>
<evidence type="ECO:0000256" key="11">
    <source>
        <dbReference type="ARBA" id="ARBA00023568"/>
    </source>
</evidence>
<evidence type="ECO:0000256" key="3">
    <source>
        <dbReference type="ARBA" id="ARBA00009010"/>
    </source>
</evidence>
<feature type="transmembrane region" description="Helical" evidence="13">
    <location>
        <begin position="278"/>
        <end position="297"/>
    </location>
</feature>
<evidence type="ECO:0000256" key="2">
    <source>
        <dbReference type="ARBA" id="ARBA00005189"/>
    </source>
</evidence>
<keyword evidence="10" id="KW-0012">Acyltransferase</keyword>
<evidence type="ECO:0000256" key="4">
    <source>
        <dbReference type="ARBA" id="ARBA00013244"/>
    </source>
</evidence>
<protein>
    <recommendedName>
        <fullName evidence="4">diacylglycerol O-acyltransferase</fullName>
        <ecNumber evidence="4">2.3.1.20</ecNumber>
    </recommendedName>
</protein>
<reference evidence="14" key="2">
    <citation type="journal article" date="2023" name="IMA Fungus">
        <title>Comparative genomic study of the Penicillium genus elucidates a diverse pangenome and 15 lateral gene transfer events.</title>
        <authorList>
            <person name="Petersen C."/>
            <person name="Sorensen T."/>
            <person name="Nielsen M.R."/>
            <person name="Sondergaard T.E."/>
            <person name="Sorensen J.L."/>
            <person name="Fitzpatrick D.A."/>
            <person name="Frisvad J.C."/>
            <person name="Nielsen K.L."/>
        </authorList>
    </citation>
    <scope>NUCLEOTIDE SEQUENCE</scope>
    <source>
        <strain evidence="14">IBT 3081</strain>
    </source>
</reference>
<organism evidence="14 15">
    <name type="scientific">Penicillium concentricum</name>
    <dbReference type="NCBI Taxonomy" id="293559"/>
    <lineage>
        <taxon>Eukaryota</taxon>
        <taxon>Fungi</taxon>
        <taxon>Dikarya</taxon>
        <taxon>Ascomycota</taxon>
        <taxon>Pezizomycotina</taxon>
        <taxon>Eurotiomycetes</taxon>
        <taxon>Eurotiomycetidae</taxon>
        <taxon>Eurotiales</taxon>
        <taxon>Aspergillaceae</taxon>
        <taxon>Penicillium</taxon>
    </lineage>
</organism>
<feature type="transmembrane region" description="Helical" evidence="13">
    <location>
        <begin position="592"/>
        <end position="612"/>
    </location>
</feature>
<gene>
    <name evidence="14" type="ORF">N7517_008007</name>
</gene>
<dbReference type="GeneID" id="81464920"/>
<dbReference type="InterPro" id="IPR014371">
    <property type="entry name" value="Oat_ACAT_DAG_ARE"/>
</dbReference>
<dbReference type="SUPFAM" id="SSF161084">
    <property type="entry name" value="MAPEG domain-like"/>
    <property type="match status" value="1"/>
</dbReference>
<feature type="transmembrane region" description="Helical" evidence="13">
    <location>
        <begin position="498"/>
        <end position="526"/>
    </location>
</feature>
<dbReference type="InterPro" id="IPR023352">
    <property type="entry name" value="MAPEG-like_dom_sf"/>
</dbReference>
<comment type="subcellular location">
    <subcellularLocation>
        <location evidence="1">Endoplasmic reticulum membrane</location>
        <topology evidence="1">Multi-pass membrane protein</topology>
    </subcellularLocation>
</comment>
<evidence type="ECO:0000313" key="14">
    <source>
        <dbReference type="EMBL" id="KAJ5365121.1"/>
    </source>
</evidence>
<evidence type="ECO:0000256" key="13">
    <source>
        <dbReference type="SAM" id="Phobius"/>
    </source>
</evidence>
<name>A0A9W9RRZ2_9EURO</name>
<feature type="region of interest" description="Disordered" evidence="12">
    <location>
        <begin position="1"/>
        <end position="39"/>
    </location>
</feature>
<evidence type="ECO:0000256" key="5">
    <source>
        <dbReference type="ARBA" id="ARBA00022679"/>
    </source>
</evidence>
<evidence type="ECO:0000256" key="9">
    <source>
        <dbReference type="ARBA" id="ARBA00023136"/>
    </source>
</evidence>
<keyword evidence="5" id="KW-0808">Transferase</keyword>
<dbReference type="EMBL" id="JAPZBT010000003">
    <property type="protein sequence ID" value="KAJ5365121.1"/>
    <property type="molecule type" value="Genomic_DNA"/>
</dbReference>
<dbReference type="GO" id="GO:0005789">
    <property type="term" value="C:endoplasmic reticulum membrane"/>
    <property type="evidence" value="ECO:0007669"/>
    <property type="project" value="UniProtKB-SubCell"/>
</dbReference>
<feature type="transmembrane region" description="Helical" evidence="13">
    <location>
        <begin position="624"/>
        <end position="644"/>
    </location>
</feature>
<dbReference type="AlphaFoldDB" id="A0A9W9RRZ2"/>
<dbReference type="InterPro" id="IPR001129">
    <property type="entry name" value="Membr-assoc_MAPEG"/>
</dbReference>
<evidence type="ECO:0000256" key="12">
    <source>
        <dbReference type="SAM" id="MobiDB-lite"/>
    </source>
</evidence>
<feature type="compositionally biased region" description="Polar residues" evidence="12">
    <location>
        <begin position="15"/>
        <end position="33"/>
    </location>
</feature>
<feature type="transmembrane region" description="Helical" evidence="13">
    <location>
        <begin position="327"/>
        <end position="346"/>
    </location>
</feature>
<dbReference type="RefSeq" id="XP_056576588.1">
    <property type="nucleotide sequence ID" value="XM_056725737.1"/>
</dbReference>
<reference evidence="14" key="1">
    <citation type="submission" date="2022-12" db="EMBL/GenBank/DDBJ databases">
        <authorList>
            <person name="Petersen C."/>
        </authorList>
    </citation>
    <scope>NUCLEOTIDE SEQUENCE</scope>
    <source>
        <strain evidence="14">IBT 3081</strain>
    </source>
</reference>
<evidence type="ECO:0000256" key="7">
    <source>
        <dbReference type="ARBA" id="ARBA00022824"/>
    </source>
</evidence>
<keyword evidence="15" id="KW-1185">Reference proteome</keyword>